<keyword evidence="8 14" id="KW-0378">Hydrolase</keyword>
<evidence type="ECO:0000256" key="7">
    <source>
        <dbReference type="ARBA" id="ARBA00022723"/>
    </source>
</evidence>
<keyword evidence="6" id="KW-0441">Lipid A biosynthesis</keyword>
<dbReference type="PANTHER" id="PTHR33694">
    <property type="entry name" value="UDP-3-O-ACYL-N-ACETYLGLUCOSAMINE DEACETYLASE 1, MITOCHONDRIAL-RELATED"/>
    <property type="match status" value="1"/>
</dbReference>
<dbReference type="PANTHER" id="PTHR33694:SF1">
    <property type="entry name" value="UDP-3-O-ACYL-N-ACETYLGLUCOSAMINE DEACETYLASE 1, MITOCHONDRIAL-RELATED"/>
    <property type="match status" value="1"/>
</dbReference>
<comment type="cofactor">
    <cofactor evidence="1">
        <name>Zn(2+)</name>
        <dbReference type="ChEBI" id="CHEBI:29105"/>
    </cofactor>
</comment>
<keyword evidence="7" id="KW-0479">Metal-binding</keyword>
<evidence type="ECO:0000313" key="15">
    <source>
        <dbReference type="Proteomes" id="UP000320176"/>
    </source>
</evidence>
<evidence type="ECO:0000256" key="2">
    <source>
        <dbReference type="ARBA" id="ARBA00002923"/>
    </source>
</evidence>
<feature type="compositionally biased region" description="Polar residues" evidence="13">
    <location>
        <begin position="287"/>
        <end position="302"/>
    </location>
</feature>
<dbReference type="Gene3D" id="3.30.1700.10">
    <property type="entry name" value="lpxc deacetylase, domain 2"/>
    <property type="match status" value="1"/>
</dbReference>
<evidence type="ECO:0000256" key="12">
    <source>
        <dbReference type="NCBIfam" id="TIGR00325"/>
    </source>
</evidence>
<dbReference type="EMBL" id="SJPN01000030">
    <property type="protein sequence ID" value="TWT87933.1"/>
    <property type="molecule type" value="Genomic_DNA"/>
</dbReference>
<protein>
    <recommendedName>
        <fullName evidence="4 12">UDP-3-O-acyl-N-acetylglucosamine deacetylase</fullName>
        <ecNumber evidence="4 12">3.5.1.108</ecNumber>
    </recommendedName>
</protein>
<keyword evidence="9" id="KW-0862">Zinc</keyword>
<gene>
    <name evidence="14" type="primary">lpxC</name>
    <name evidence="14" type="ORF">Pla52n_69640</name>
</gene>
<dbReference type="InterPro" id="IPR020568">
    <property type="entry name" value="Ribosomal_Su5_D2-typ_SF"/>
</dbReference>
<evidence type="ECO:0000256" key="9">
    <source>
        <dbReference type="ARBA" id="ARBA00022833"/>
    </source>
</evidence>
<dbReference type="InterPro" id="IPR015870">
    <property type="entry name" value="UDP-acyl_N-AcGlcN_deAcase_N"/>
</dbReference>
<evidence type="ECO:0000256" key="5">
    <source>
        <dbReference type="ARBA" id="ARBA00022516"/>
    </source>
</evidence>
<dbReference type="GO" id="GO:0046872">
    <property type="term" value="F:metal ion binding"/>
    <property type="evidence" value="ECO:0007669"/>
    <property type="project" value="UniProtKB-KW"/>
</dbReference>
<dbReference type="GO" id="GO:0009245">
    <property type="term" value="P:lipid A biosynthetic process"/>
    <property type="evidence" value="ECO:0007669"/>
    <property type="project" value="UniProtKB-UniRule"/>
</dbReference>
<organism evidence="14 15">
    <name type="scientific">Stieleria varia</name>
    <dbReference type="NCBI Taxonomy" id="2528005"/>
    <lineage>
        <taxon>Bacteria</taxon>
        <taxon>Pseudomonadati</taxon>
        <taxon>Planctomycetota</taxon>
        <taxon>Planctomycetia</taxon>
        <taxon>Pirellulales</taxon>
        <taxon>Pirellulaceae</taxon>
        <taxon>Stieleria</taxon>
    </lineage>
</organism>
<dbReference type="InterPro" id="IPR004463">
    <property type="entry name" value="UDP-acyl_GlcNac_deAcase"/>
</dbReference>
<evidence type="ECO:0000256" key="6">
    <source>
        <dbReference type="ARBA" id="ARBA00022556"/>
    </source>
</evidence>
<comment type="caution">
    <text evidence="14">The sequence shown here is derived from an EMBL/GenBank/DDBJ whole genome shotgun (WGS) entry which is preliminary data.</text>
</comment>
<evidence type="ECO:0000256" key="3">
    <source>
        <dbReference type="ARBA" id="ARBA00005002"/>
    </source>
</evidence>
<sequence length="302" mass="33066">MNISRNEHTIATTCEVSGTGYWSGQRVRVVMSPARVGTGILLVRSDLPGCPSCPATAEFRHDAQLRTILQRGDAQFQLVEHLMAALYAMEIDNCIVEIDAEELPGLDGSCAAYVDALQNAGLIIQAAEKKRLVIREPFTIRAADRTISAAPAPNGVTEFEYELSFDHECVIPNQKFRSTCTPDRFAREIAPARTFITQSQAQTLRAQGVASHVTNKDLLVFGDHGPIENTLRYSDECARHKLLDMIGDLALTGLQLVGQFSSVRGGHNLNGTMATQLLQLAQQQTMSRSNTNPNSQQQDRAA</sequence>
<dbReference type="InterPro" id="IPR011334">
    <property type="entry name" value="UDP-acyl_GlcNac_deAcase_C"/>
</dbReference>
<feature type="region of interest" description="Disordered" evidence="13">
    <location>
        <begin position="282"/>
        <end position="302"/>
    </location>
</feature>
<dbReference type="UniPathway" id="UPA00359">
    <property type="reaction ID" value="UER00478"/>
</dbReference>
<keyword evidence="10" id="KW-0443">Lipid metabolism</keyword>
<proteinExistence type="predicted"/>
<evidence type="ECO:0000256" key="13">
    <source>
        <dbReference type="SAM" id="MobiDB-lite"/>
    </source>
</evidence>
<dbReference type="Gene3D" id="3.30.230.20">
    <property type="entry name" value="lpxc deacetylase, domain 1"/>
    <property type="match status" value="1"/>
</dbReference>
<evidence type="ECO:0000256" key="10">
    <source>
        <dbReference type="ARBA" id="ARBA00023098"/>
    </source>
</evidence>
<keyword evidence="5" id="KW-0444">Lipid biosynthesis</keyword>
<comment type="function">
    <text evidence="2">Catalyzes the hydrolysis of UDP-3-O-myristoyl-N-acetylglucosamine to form UDP-3-O-myristoylglucosamine and acetate, the committed step in lipid A biosynthesis.</text>
</comment>
<evidence type="ECO:0000256" key="8">
    <source>
        <dbReference type="ARBA" id="ARBA00022801"/>
    </source>
</evidence>
<reference evidence="14 15" key="1">
    <citation type="submission" date="2019-02" db="EMBL/GenBank/DDBJ databases">
        <title>Deep-cultivation of Planctomycetes and their phenomic and genomic characterization uncovers novel biology.</title>
        <authorList>
            <person name="Wiegand S."/>
            <person name="Jogler M."/>
            <person name="Boedeker C."/>
            <person name="Pinto D."/>
            <person name="Vollmers J."/>
            <person name="Rivas-Marin E."/>
            <person name="Kohn T."/>
            <person name="Peeters S.H."/>
            <person name="Heuer A."/>
            <person name="Rast P."/>
            <person name="Oberbeckmann S."/>
            <person name="Bunk B."/>
            <person name="Jeske O."/>
            <person name="Meyerdierks A."/>
            <person name="Storesund J.E."/>
            <person name="Kallscheuer N."/>
            <person name="Luecker S."/>
            <person name="Lage O.M."/>
            <person name="Pohl T."/>
            <person name="Merkel B.J."/>
            <person name="Hornburger P."/>
            <person name="Mueller R.-W."/>
            <person name="Bruemmer F."/>
            <person name="Labrenz M."/>
            <person name="Spormann A.M."/>
            <person name="Op Den Camp H."/>
            <person name="Overmann J."/>
            <person name="Amann R."/>
            <person name="Jetten M.S.M."/>
            <person name="Mascher T."/>
            <person name="Medema M.H."/>
            <person name="Devos D.P."/>
            <person name="Kaster A.-K."/>
            <person name="Ovreas L."/>
            <person name="Rohde M."/>
            <person name="Galperin M.Y."/>
            <person name="Jogler C."/>
        </authorList>
    </citation>
    <scope>NUCLEOTIDE SEQUENCE [LARGE SCALE GENOMIC DNA]</scope>
    <source>
        <strain evidence="14 15">Pla52n</strain>
    </source>
</reference>
<name>A0A5C5ZNB7_9BACT</name>
<evidence type="ECO:0000313" key="14">
    <source>
        <dbReference type="EMBL" id="TWT87933.1"/>
    </source>
</evidence>
<keyword evidence="15" id="KW-1185">Reference proteome</keyword>
<dbReference type="GO" id="GO:0016020">
    <property type="term" value="C:membrane"/>
    <property type="evidence" value="ECO:0007669"/>
    <property type="project" value="GOC"/>
</dbReference>
<dbReference type="RefSeq" id="WP_146523793.1">
    <property type="nucleotide sequence ID" value="NZ_CP151726.1"/>
</dbReference>
<evidence type="ECO:0000256" key="11">
    <source>
        <dbReference type="ARBA" id="ARBA00024535"/>
    </source>
</evidence>
<dbReference type="OrthoDB" id="9772788at2"/>
<dbReference type="NCBIfam" id="TIGR00325">
    <property type="entry name" value="lpxC"/>
    <property type="match status" value="1"/>
</dbReference>
<evidence type="ECO:0000256" key="4">
    <source>
        <dbReference type="ARBA" id="ARBA00012745"/>
    </source>
</evidence>
<dbReference type="GO" id="GO:0103117">
    <property type="term" value="F:UDP-3-O-acyl-N-acetylglucosamine deacetylase activity"/>
    <property type="evidence" value="ECO:0007669"/>
    <property type="project" value="UniProtKB-UniRule"/>
</dbReference>
<comment type="pathway">
    <text evidence="3">Glycolipid biosynthesis; lipid IV(A) biosynthesis; lipid IV(A) from (3R)-3-hydroxytetradecanoyl-[acyl-carrier-protein] and UDP-N-acetyl-alpha-D-glucosamine: step 2/6.</text>
</comment>
<dbReference type="AlphaFoldDB" id="A0A5C5ZNB7"/>
<dbReference type="Proteomes" id="UP000320176">
    <property type="component" value="Unassembled WGS sequence"/>
</dbReference>
<dbReference type="Pfam" id="PF03331">
    <property type="entry name" value="LpxC"/>
    <property type="match status" value="1"/>
</dbReference>
<comment type="catalytic activity">
    <reaction evidence="11">
        <text>a UDP-3-O-[(3R)-3-hydroxyacyl]-N-acetyl-alpha-D-glucosamine + H2O = a UDP-3-O-[(3R)-3-hydroxyacyl]-alpha-D-glucosamine + acetate</text>
        <dbReference type="Rhea" id="RHEA:67816"/>
        <dbReference type="ChEBI" id="CHEBI:15377"/>
        <dbReference type="ChEBI" id="CHEBI:30089"/>
        <dbReference type="ChEBI" id="CHEBI:137740"/>
        <dbReference type="ChEBI" id="CHEBI:173225"/>
        <dbReference type="EC" id="3.5.1.108"/>
    </reaction>
</comment>
<dbReference type="SUPFAM" id="SSF54211">
    <property type="entry name" value="Ribosomal protein S5 domain 2-like"/>
    <property type="match status" value="2"/>
</dbReference>
<dbReference type="EC" id="3.5.1.108" evidence="4 12"/>
<evidence type="ECO:0000256" key="1">
    <source>
        <dbReference type="ARBA" id="ARBA00001947"/>
    </source>
</evidence>
<accession>A0A5C5ZNB7</accession>